<accession>A0A2Z6SE83</accession>
<evidence type="ECO:0000313" key="2">
    <source>
        <dbReference type="EMBL" id="GBC03269.1"/>
    </source>
</evidence>
<dbReference type="Proteomes" id="UP000247702">
    <property type="component" value="Unassembled WGS sequence"/>
</dbReference>
<dbReference type="PRINTS" id="PR00348">
    <property type="entry name" value="UBIQUITIN"/>
</dbReference>
<dbReference type="PANTHER" id="PTHR10666">
    <property type="entry name" value="UBIQUITIN"/>
    <property type="match status" value="1"/>
</dbReference>
<sequence length="153" mass="17576">MRVKIKTFGFKLKIDVDSYDKIKQVKYKIKEAHGLDVDRQELYLGGRRLENEKTVKDYNIEDNGEIQLLQIATGGFQIYIRKFRGGDIALQVRSSYTIKKVKELFFEKEGIIVEHQKLIFGGVVLSNDKLVSSYGIIEGNTLHLVNRLHGGFI</sequence>
<dbReference type="OrthoDB" id="2332596at2759"/>
<reference evidence="2 4" key="1">
    <citation type="submission" date="2017-11" db="EMBL/GenBank/DDBJ databases">
        <title>The genome of Rhizophagus clarus HR1 reveals common genetic basis of auxotrophy among arbuscular mycorrhizal fungi.</title>
        <authorList>
            <person name="Kobayashi Y."/>
        </authorList>
    </citation>
    <scope>NUCLEOTIDE SEQUENCE [LARGE SCALE GENOMIC DNA]</scope>
    <source>
        <strain evidence="2 4">HR1</strain>
    </source>
</reference>
<dbReference type="EMBL" id="BLAL01000169">
    <property type="protein sequence ID" value="GES87514.1"/>
    <property type="molecule type" value="Genomic_DNA"/>
</dbReference>
<dbReference type="InterPro" id="IPR050158">
    <property type="entry name" value="Ubiquitin_ubiquitin-like"/>
</dbReference>
<evidence type="ECO:0000259" key="1">
    <source>
        <dbReference type="PROSITE" id="PS50053"/>
    </source>
</evidence>
<proteinExistence type="predicted"/>
<dbReference type="Gene3D" id="3.10.20.90">
    <property type="entry name" value="Phosphatidylinositol 3-kinase Catalytic Subunit, Chain A, domain 1"/>
    <property type="match status" value="2"/>
</dbReference>
<dbReference type="STRING" id="94130.A0A2Z6SE83"/>
<organism evidence="2 4">
    <name type="scientific">Rhizophagus clarus</name>
    <dbReference type="NCBI Taxonomy" id="94130"/>
    <lineage>
        <taxon>Eukaryota</taxon>
        <taxon>Fungi</taxon>
        <taxon>Fungi incertae sedis</taxon>
        <taxon>Mucoromycota</taxon>
        <taxon>Glomeromycotina</taxon>
        <taxon>Glomeromycetes</taxon>
        <taxon>Glomerales</taxon>
        <taxon>Glomeraceae</taxon>
        <taxon>Rhizophagus</taxon>
    </lineage>
</organism>
<reference evidence="3" key="2">
    <citation type="submission" date="2019-10" db="EMBL/GenBank/DDBJ databases">
        <title>Conservation and host-specific expression of non-tandemly repeated heterogenous ribosome RNA gene in arbuscular mycorrhizal fungi.</title>
        <authorList>
            <person name="Maeda T."/>
            <person name="Kobayashi Y."/>
            <person name="Nakagawa T."/>
            <person name="Ezawa T."/>
            <person name="Yamaguchi K."/>
            <person name="Bino T."/>
            <person name="Nishimoto Y."/>
            <person name="Shigenobu S."/>
            <person name="Kawaguchi M."/>
        </authorList>
    </citation>
    <scope>NUCLEOTIDE SEQUENCE</scope>
    <source>
        <strain evidence="3">HR1</strain>
    </source>
</reference>
<dbReference type="CDD" id="cd17039">
    <property type="entry name" value="Ubl_ubiquitin_like"/>
    <property type="match status" value="1"/>
</dbReference>
<protein>
    <submittedName>
        <fullName evidence="3">Polyubiquitin</fullName>
    </submittedName>
</protein>
<dbReference type="InterPro" id="IPR019956">
    <property type="entry name" value="Ubiquitin_dom"/>
</dbReference>
<feature type="domain" description="Ubiquitin-like" evidence="1">
    <location>
        <begin position="1"/>
        <end position="75"/>
    </location>
</feature>
<dbReference type="Pfam" id="PF00240">
    <property type="entry name" value="ubiquitin"/>
    <property type="match status" value="2"/>
</dbReference>
<dbReference type="PROSITE" id="PS50053">
    <property type="entry name" value="UBIQUITIN_2"/>
    <property type="match status" value="2"/>
</dbReference>
<evidence type="ECO:0000313" key="4">
    <source>
        <dbReference type="Proteomes" id="UP000247702"/>
    </source>
</evidence>
<dbReference type="Proteomes" id="UP000615446">
    <property type="component" value="Unassembled WGS sequence"/>
</dbReference>
<evidence type="ECO:0000313" key="3">
    <source>
        <dbReference type="EMBL" id="GES87514.1"/>
    </source>
</evidence>
<dbReference type="InterPro" id="IPR029071">
    <property type="entry name" value="Ubiquitin-like_domsf"/>
</dbReference>
<dbReference type="EMBL" id="BEXD01003876">
    <property type="protein sequence ID" value="GBC03269.1"/>
    <property type="molecule type" value="Genomic_DNA"/>
</dbReference>
<gene>
    <name evidence="3" type="ORF">RCL2_001450500</name>
    <name evidence="2" type="ORF">RclHR1_05040010</name>
</gene>
<dbReference type="SUPFAM" id="SSF54236">
    <property type="entry name" value="Ubiquitin-like"/>
    <property type="match status" value="2"/>
</dbReference>
<keyword evidence="4" id="KW-1185">Reference proteome</keyword>
<dbReference type="SMART" id="SM00213">
    <property type="entry name" value="UBQ"/>
    <property type="match status" value="2"/>
</dbReference>
<name>A0A2Z6SE83_9GLOM</name>
<dbReference type="AlphaFoldDB" id="A0A2Z6SE83"/>
<dbReference type="InterPro" id="IPR000626">
    <property type="entry name" value="Ubiquitin-like_dom"/>
</dbReference>
<feature type="domain" description="Ubiquitin-like" evidence="1">
    <location>
        <begin position="76"/>
        <end position="151"/>
    </location>
</feature>
<comment type="caution">
    <text evidence="2">The sequence shown here is derived from an EMBL/GenBank/DDBJ whole genome shotgun (WGS) entry which is preliminary data.</text>
</comment>